<organism evidence="1 2">
    <name type="scientific">Methylopila musalis</name>
    <dbReference type="NCBI Taxonomy" id="1134781"/>
    <lineage>
        <taxon>Bacteria</taxon>
        <taxon>Pseudomonadati</taxon>
        <taxon>Pseudomonadota</taxon>
        <taxon>Alphaproteobacteria</taxon>
        <taxon>Hyphomicrobiales</taxon>
        <taxon>Methylopilaceae</taxon>
        <taxon>Methylopila</taxon>
    </lineage>
</organism>
<dbReference type="RefSeq" id="WP_378775789.1">
    <property type="nucleotide sequence ID" value="NZ_JBHTMX010000100.1"/>
</dbReference>
<comment type="caution">
    <text evidence="1">The sequence shown here is derived from an EMBL/GenBank/DDBJ whole genome shotgun (WGS) entry which is preliminary data.</text>
</comment>
<gene>
    <name evidence="1" type="ORF">ACFQ4O_11260</name>
</gene>
<keyword evidence="2" id="KW-1185">Reference proteome</keyword>
<evidence type="ECO:0000313" key="1">
    <source>
        <dbReference type="EMBL" id="MFD1332575.1"/>
    </source>
</evidence>
<proteinExistence type="predicted"/>
<evidence type="ECO:0008006" key="3">
    <source>
        <dbReference type="Google" id="ProtNLM"/>
    </source>
</evidence>
<dbReference type="EMBL" id="JBHTMX010000100">
    <property type="protein sequence ID" value="MFD1332575.1"/>
    <property type="molecule type" value="Genomic_DNA"/>
</dbReference>
<protein>
    <recommendedName>
        <fullName evidence="3">Capsule polysaccharide biosynthesis protein</fullName>
    </recommendedName>
</protein>
<dbReference type="Proteomes" id="UP001597171">
    <property type="component" value="Unassembled WGS sequence"/>
</dbReference>
<accession>A0ABW3Z9F1</accession>
<reference evidence="2" key="1">
    <citation type="journal article" date="2019" name="Int. J. Syst. Evol. Microbiol.">
        <title>The Global Catalogue of Microorganisms (GCM) 10K type strain sequencing project: providing services to taxonomists for standard genome sequencing and annotation.</title>
        <authorList>
            <consortium name="The Broad Institute Genomics Platform"/>
            <consortium name="The Broad Institute Genome Sequencing Center for Infectious Disease"/>
            <person name="Wu L."/>
            <person name="Ma J."/>
        </authorList>
    </citation>
    <scope>NUCLEOTIDE SEQUENCE [LARGE SCALE GENOMIC DNA]</scope>
    <source>
        <strain evidence="2">CCUG 61696</strain>
    </source>
</reference>
<evidence type="ECO:0000313" key="2">
    <source>
        <dbReference type="Proteomes" id="UP001597171"/>
    </source>
</evidence>
<sequence>MTGAGLEDEAFAFLFAKIIESHRDPAPSKRKVRGRVERVARGFDLFGALFVWAELARHAVVPPPLETRGRLAVLDHSSGMARRFLDAHAERAPWRLRRWRAPFPSVAEARALAETIRRRSAGRPADERAVAAYVTVKTARWRKVYDRLFAEGDVDALVVNDDMEPRRVAATLSAIHAGRRLGYFVMAPGRRRVPPFAIDTLFCFEAAQAAEPYRARLRCLWREGAEALADPRPRRERYRVGLVMNAHTDDHLIRDAEQALLRHPRCAGVHVRVHPNYRSAAYPAPTVPLERFLEEVDVVVIGNSGSGVEIALAGAPQLYSDRLDYAGRDANSLVARGFVRDDPRPLDAVDFDAAVDFRADPAFAERLAPFLRPPAGAVSVAEGLAALSER</sequence>
<name>A0ABW3Z9F1_9HYPH</name>